<name>A0AAD9D7U2_9STRA</name>
<dbReference type="InterPro" id="IPR036770">
    <property type="entry name" value="Ankyrin_rpt-contain_sf"/>
</dbReference>
<dbReference type="Gene3D" id="1.25.40.20">
    <property type="entry name" value="Ankyrin repeat-containing domain"/>
    <property type="match status" value="2"/>
</dbReference>
<dbReference type="PROSITE" id="PS50297">
    <property type="entry name" value="ANK_REP_REGION"/>
    <property type="match status" value="1"/>
</dbReference>
<dbReference type="EMBL" id="JATAAI010000031">
    <property type="protein sequence ID" value="KAK1735928.1"/>
    <property type="molecule type" value="Genomic_DNA"/>
</dbReference>
<sequence length="321" mass="36105">MNTPRNSGDQNNDTNMVPNNSLNVLHHRQAPRHHNTQLTQSMVLPSKVSLIDNTLAQGYSLKRARSDCMKKSNSDGMIGAKRMKLPSYCPTTVIISSTNTSSSLASSFGKVDPEEHLCPYSFIDSLLHDSSSSSEDGPSRPLSEENTKPLTDNDFLPPTPEQIEAYSNDALSAVRSSDVNSLRQLHSAGRSLECCNRFGESLLHVACRRSNADIVSFLLNEAKVSPCIRDDYGRTPLHDACWRGNPEYEIVELLLSVEPRLAFVKDVRGHKPFQYARREHWSGWRKFIDQKRELILLPRRNSDGALRQRVVTSEGYEHNDI</sequence>
<keyword evidence="1" id="KW-0677">Repeat</keyword>
<dbReference type="Proteomes" id="UP001224775">
    <property type="component" value="Unassembled WGS sequence"/>
</dbReference>
<dbReference type="PROSITE" id="PS50088">
    <property type="entry name" value="ANK_REPEAT"/>
    <property type="match status" value="1"/>
</dbReference>
<protein>
    <submittedName>
        <fullName evidence="5">Ankyrin repeat domain-containing protein</fullName>
    </submittedName>
</protein>
<accession>A0AAD9D7U2</accession>
<evidence type="ECO:0000256" key="3">
    <source>
        <dbReference type="PROSITE-ProRule" id="PRU00023"/>
    </source>
</evidence>
<proteinExistence type="predicted"/>
<dbReference type="PANTHER" id="PTHR24198:SF165">
    <property type="entry name" value="ANKYRIN REPEAT-CONTAINING PROTEIN-RELATED"/>
    <property type="match status" value="1"/>
</dbReference>
<dbReference type="AlphaFoldDB" id="A0AAD9D7U2"/>
<feature type="region of interest" description="Disordered" evidence="4">
    <location>
        <begin position="1"/>
        <end position="20"/>
    </location>
</feature>
<evidence type="ECO:0000256" key="4">
    <source>
        <dbReference type="SAM" id="MobiDB-lite"/>
    </source>
</evidence>
<dbReference type="SMART" id="SM00248">
    <property type="entry name" value="ANK"/>
    <property type="match status" value="2"/>
</dbReference>
<feature type="repeat" description="ANK" evidence="3">
    <location>
        <begin position="232"/>
        <end position="256"/>
    </location>
</feature>
<evidence type="ECO:0000256" key="1">
    <source>
        <dbReference type="ARBA" id="ARBA00022737"/>
    </source>
</evidence>
<keyword evidence="6" id="KW-1185">Reference proteome</keyword>
<organism evidence="5 6">
    <name type="scientific">Skeletonema marinoi</name>
    <dbReference type="NCBI Taxonomy" id="267567"/>
    <lineage>
        <taxon>Eukaryota</taxon>
        <taxon>Sar</taxon>
        <taxon>Stramenopiles</taxon>
        <taxon>Ochrophyta</taxon>
        <taxon>Bacillariophyta</taxon>
        <taxon>Coscinodiscophyceae</taxon>
        <taxon>Thalassiosirophycidae</taxon>
        <taxon>Thalassiosirales</taxon>
        <taxon>Skeletonemataceae</taxon>
        <taxon>Skeletonema</taxon>
        <taxon>Skeletonema marinoi-dohrnii complex</taxon>
    </lineage>
</organism>
<dbReference type="SUPFAM" id="SSF48403">
    <property type="entry name" value="Ankyrin repeat"/>
    <property type="match status" value="1"/>
</dbReference>
<evidence type="ECO:0000256" key="2">
    <source>
        <dbReference type="ARBA" id="ARBA00023043"/>
    </source>
</evidence>
<comment type="caution">
    <text evidence="5">The sequence shown here is derived from an EMBL/GenBank/DDBJ whole genome shotgun (WGS) entry which is preliminary data.</text>
</comment>
<dbReference type="Pfam" id="PF12796">
    <property type="entry name" value="Ank_2"/>
    <property type="match status" value="1"/>
</dbReference>
<gene>
    <name evidence="5" type="ORF">QTG54_013375</name>
</gene>
<keyword evidence="2 3" id="KW-0040">ANK repeat</keyword>
<feature type="compositionally biased region" description="Low complexity" evidence="4">
    <location>
        <begin position="128"/>
        <end position="141"/>
    </location>
</feature>
<feature type="region of interest" description="Disordered" evidence="4">
    <location>
        <begin position="128"/>
        <end position="161"/>
    </location>
</feature>
<evidence type="ECO:0000313" key="6">
    <source>
        <dbReference type="Proteomes" id="UP001224775"/>
    </source>
</evidence>
<evidence type="ECO:0000313" key="5">
    <source>
        <dbReference type="EMBL" id="KAK1735928.1"/>
    </source>
</evidence>
<dbReference type="InterPro" id="IPR002110">
    <property type="entry name" value="Ankyrin_rpt"/>
</dbReference>
<reference evidence="5" key="1">
    <citation type="submission" date="2023-06" db="EMBL/GenBank/DDBJ databases">
        <title>Survivors Of The Sea: Transcriptome response of Skeletonema marinoi to long-term dormancy.</title>
        <authorList>
            <person name="Pinder M.I.M."/>
            <person name="Kourtchenko O."/>
            <person name="Robertson E.K."/>
            <person name="Larsson T."/>
            <person name="Maumus F."/>
            <person name="Osuna-Cruz C.M."/>
            <person name="Vancaester E."/>
            <person name="Stenow R."/>
            <person name="Vandepoele K."/>
            <person name="Ploug H."/>
            <person name="Bruchert V."/>
            <person name="Godhe A."/>
            <person name="Topel M."/>
        </authorList>
    </citation>
    <scope>NUCLEOTIDE SEQUENCE</scope>
    <source>
        <strain evidence="5">R05AC</strain>
    </source>
</reference>
<dbReference type="PANTHER" id="PTHR24198">
    <property type="entry name" value="ANKYRIN REPEAT AND PROTEIN KINASE DOMAIN-CONTAINING PROTEIN"/>
    <property type="match status" value="1"/>
</dbReference>